<sequence length="131" mass="15045">MKGGNEVVIEPDELQILLNLYGDDFTLSYPLYQHFDILKATFDKDGYGLELHSDKDSYRNKADNFGKYSGEMPSYYDLRDCLLSSGVISHENLKELEKYVNQKVESGVKKVFFCPDTNLLYQNFLSTFGSI</sequence>
<reference evidence="1 2" key="1">
    <citation type="journal article" date="2016" name="Sci. Rep.">
        <title>Metabolic traits of an uncultured archaeal lineage -MSBL1- from brine pools of the Red Sea.</title>
        <authorList>
            <person name="Mwirichia R."/>
            <person name="Alam I."/>
            <person name="Rashid M."/>
            <person name="Vinu M."/>
            <person name="Ba-Alawi W."/>
            <person name="Anthony Kamau A."/>
            <person name="Kamanda Ngugi D."/>
            <person name="Goker M."/>
            <person name="Klenk H.P."/>
            <person name="Bajic V."/>
            <person name="Stingl U."/>
        </authorList>
    </citation>
    <scope>NUCLEOTIDE SEQUENCE [LARGE SCALE GENOMIC DNA]</scope>
    <source>
        <strain evidence="1">SCGC-AAA382A20</strain>
    </source>
</reference>
<comment type="caution">
    <text evidence="1">The sequence shown here is derived from an EMBL/GenBank/DDBJ whole genome shotgun (WGS) entry which is preliminary data.</text>
</comment>
<evidence type="ECO:0000313" key="1">
    <source>
        <dbReference type="EMBL" id="KXB07713.1"/>
    </source>
</evidence>
<accession>A0A133VMT0</accession>
<proteinExistence type="predicted"/>
<dbReference type="EMBL" id="LHYE01000002">
    <property type="protein sequence ID" value="KXB07713.1"/>
    <property type="molecule type" value="Genomic_DNA"/>
</dbReference>
<dbReference type="Proteomes" id="UP000070263">
    <property type="component" value="Unassembled WGS sequence"/>
</dbReference>
<name>A0A133VMT0_9EURY</name>
<keyword evidence="2" id="KW-1185">Reference proteome</keyword>
<evidence type="ECO:0000313" key="2">
    <source>
        <dbReference type="Proteomes" id="UP000070263"/>
    </source>
</evidence>
<organism evidence="1 2">
    <name type="scientific">candidate division MSBL1 archaeon SCGC-AAA382A20</name>
    <dbReference type="NCBI Taxonomy" id="1698280"/>
    <lineage>
        <taxon>Archaea</taxon>
        <taxon>Methanobacteriati</taxon>
        <taxon>Methanobacteriota</taxon>
        <taxon>candidate division MSBL1</taxon>
    </lineage>
</organism>
<dbReference type="AlphaFoldDB" id="A0A133VMT0"/>
<protein>
    <submittedName>
        <fullName evidence="1">Uncharacterized protein</fullName>
    </submittedName>
</protein>
<gene>
    <name evidence="1" type="ORF">AKJ51_00370</name>
</gene>